<dbReference type="InterPro" id="IPR023292">
    <property type="entry name" value="NTP_PyroPHydrolase-like_dom_sf"/>
</dbReference>
<accession>A0AAU7UAC1</accession>
<name>A0AAU7UAC1_9DEIO</name>
<dbReference type="KEGG" id="dsc:ABOD76_18940"/>
<dbReference type="Pfam" id="PF01503">
    <property type="entry name" value="PRA-PH"/>
    <property type="match status" value="1"/>
</dbReference>
<sequence length="131" mass="14236">MSNATRVLDFHTAIGKTMPASPTPPGPADLQLRLTLLREEMAEVEEAAAQLTRLNSPAVRDLAPLAHELVDLLYVTYGALLSLGVDPDQAFEEVHRANMLKSSGPRRADGKQLKPAGWQPADLTRLLESGR</sequence>
<gene>
    <name evidence="1" type="ORF">ABOD76_18940</name>
</gene>
<dbReference type="AlphaFoldDB" id="A0AAU7UAC1"/>
<dbReference type="Gene3D" id="1.10.3420.10">
    <property type="entry name" value="putative ntp pyrophosphohydrolase like domain"/>
    <property type="match status" value="1"/>
</dbReference>
<protein>
    <recommendedName>
        <fullName evidence="2">HAD family hydrolase</fullName>
    </recommendedName>
</protein>
<reference evidence="1" key="1">
    <citation type="submission" date="2024-06" db="EMBL/GenBank/DDBJ databases">
        <title>Draft Genome Sequence of Deinococcus sonorensis Type Strain KR-87, a Biofilm Producing Representative of the Genus Deinococcus.</title>
        <authorList>
            <person name="Boren L.S."/>
            <person name="Grosso R.A."/>
            <person name="Hugenberg-Cox A.N."/>
            <person name="Hill J.T.E."/>
            <person name="Albert C.M."/>
            <person name="Tuohy J.M."/>
        </authorList>
    </citation>
    <scope>NUCLEOTIDE SEQUENCE</scope>
    <source>
        <strain evidence="1">KR-87</strain>
    </source>
</reference>
<dbReference type="SUPFAM" id="SSF101386">
    <property type="entry name" value="all-alpha NTP pyrophosphatases"/>
    <property type="match status" value="1"/>
</dbReference>
<proteinExistence type="predicted"/>
<organism evidence="1">
    <name type="scientific">Deinococcus sonorensis KR-87</name>
    <dbReference type="NCBI Taxonomy" id="694439"/>
    <lineage>
        <taxon>Bacteria</taxon>
        <taxon>Thermotogati</taxon>
        <taxon>Deinococcota</taxon>
        <taxon>Deinococci</taxon>
        <taxon>Deinococcales</taxon>
        <taxon>Deinococcaceae</taxon>
        <taxon>Deinococcus</taxon>
    </lineage>
</organism>
<evidence type="ECO:0000313" key="1">
    <source>
        <dbReference type="EMBL" id="XBV85485.1"/>
    </source>
</evidence>
<dbReference type="RefSeq" id="WP_350243522.1">
    <property type="nucleotide sequence ID" value="NZ_CP158299.1"/>
</dbReference>
<dbReference type="InterPro" id="IPR021130">
    <property type="entry name" value="PRib-ATP_PPHydrolase-like"/>
</dbReference>
<dbReference type="EMBL" id="CP158299">
    <property type="protein sequence ID" value="XBV85485.1"/>
    <property type="molecule type" value="Genomic_DNA"/>
</dbReference>
<evidence type="ECO:0008006" key="2">
    <source>
        <dbReference type="Google" id="ProtNLM"/>
    </source>
</evidence>